<protein>
    <submittedName>
        <fullName evidence="2">SUF system NifU family Fe-S cluster assembly protein</fullName>
    </submittedName>
</protein>
<dbReference type="AlphaFoldDB" id="A0A9D9GXA0"/>
<dbReference type="GO" id="GO:0016226">
    <property type="term" value="P:iron-sulfur cluster assembly"/>
    <property type="evidence" value="ECO:0007669"/>
    <property type="project" value="InterPro"/>
</dbReference>
<dbReference type="Gene3D" id="3.90.1010.10">
    <property type="match status" value="1"/>
</dbReference>
<dbReference type="EMBL" id="JADIMY010000125">
    <property type="protein sequence ID" value="MBO8428194.1"/>
    <property type="molecule type" value="Genomic_DNA"/>
</dbReference>
<evidence type="ECO:0000259" key="1">
    <source>
        <dbReference type="Pfam" id="PF01592"/>
    </source>
</evidence>
<feature type="domain" description="NIF system FeS cluster assembly NifU N-terminal" evidence="1">
    <location>
        <begin position="11"/>
        <end position="95"/>
    </location>
</feature>
<organism evidence="2 3">
    <name type="scientific">Candidatus Onthovivens merdipullorum</name>
    <dbReference type="NCBI Taxonomy" id="2840889"/>
    <lineage>
        <taxon>Bacteria</taxon>
        <taxon>Bacillati</taxon>
        <taxon>Bacillota</taxon>
        <taxon>Bacilli</taxon>
        <taxon>Bacillales</taxon>
        <taxon>Candidatus Onthovivens</taxon>
    </lineage>
</organism>
<dbReference type="Pfam" id="PF01592">
    <property type="entry name" value="NifU_N"/>
    <property type="match status" value="1"/>
</dbReference>
<evidence type="ECO:0000313" key="3">
    <source>
        <dbReference type="Proteomes" id="UP000823613"/>
    </source>
</evidence>
<accession>A0A9D9GXA0</accession>
<reference evidence="2" key="2">
    <citation type="journal article" date="2021" name="PeerJ">
        <title>Extensive microbial diversity within the chicken gut microbiome revealed by metagenomics and culture.</title>
        <authorList>
            <person name="Gilroy R."/>
            <person name="Ravi A."/>
            <person name="Getino M."/>
            <person name="Pursley I."/>
            <person name="Horton D.L."/>
            <person name="Alikhan N.F."/>
            <person name="Baker D."/>
            <person name="Gharbi K."/>
            <person name="Hall N."/>
            <person name="Watson M."/>
            <person name="Adriaenssens E.M."/>
            <person name="Foster-Nyarko E."/>
            <person name="Jarju S."/>
            <person name="Secka A."/>
            <person name="Antonio M."/>
            <person name="Oren A."/>
            <person name="Chaudhuri R.R."/>
            <person name="La Ragione R."/>
            <person name="Hildebrand F."/>
            <person name="Pallen M.J."/>
        </authorList>
    </citation>
    <scope>NUCLEOTIDE SEQUENCE</scope>
    <source>
        <strain evidence="2">11159</strain>
    </source>
</reference>
<dbReference type="NCBIfam" id="TIGR01994">
    <property type="entry name" value="SUF_scaf_2"/>
    <property type="match status" value="1"/>
</dbReference>
<dbReference type="Proteomes" id="UP000823613">
    <property type="component" value="Unassembled WGS sequence"/>
</dbReference>
<dbReference type="CDD" id="cd06664">
    <property type="entry name" value="IscU_like"/>
    <property type="match status" value="1"/>
</dbReference>
<comment type="caution">
    <text evidence="2">The sequence shown here is derived from an EMBL/GenBank/DDBJ whole genome shotgun (WGS) entry which is preliminary data.</text>
</comment>
<dbReference type="SUPFAM" id="SSF82649">
    <property type="entry name" value="SufE/NifU"/>
    <property type="match status" value="1"/>
</dbReference>
<gene>
    <name evidence="2" type="ORF">IAC58_06605</name>
</gene>
<dbReference type="GO" id="GO:0005506">
    <property type="term" value="F:iron ion binding"/>
    <property type="evidence" value="ECO:0007669"/>
    <property type="project" value="InterPro"/>
</dbReference>
<sequence>MPISIDQNMMREIIMDHYKDPENKEEPNDKKDYIHIRMDSTSCIDDITIYLKMDNGVISDVKFDGVGCAISTSSTDIMCNLVKGKTKEEAFKIIENYLNMIYEKPYNEELLDEANAFKNTHKQAARIKCATIGWNGLTKLLNGEKDED</sequence>
<proteinExistence type="predicted"/>
<dbReference type="GO" id="GO:0051536">
    <property type="term" value="F:iron-sulfur cluster binding"/>
    <property type="evidence" value="ECO:0007669"/>
    <property type="project" value="InterPro"/>
</dbReference>
<reference evidence="2" key="1">
    <citation type="submission" date="2020-10" db="EMBL/GenBank/DDBJ databases">
        <authorList>
            <person name="Gilroy R."/>
        </authorList>
    </citation>
    <scope>NUCLEOTIDE SEQUENCE</scope>
    <source>
        <strain evidence="2">11159</strain>
    </source>
</reference>
<name>A0A9D9GXA0_9BACL</name>
<evidence type="ECO:0000313" key="2">
    <source>
        <dbReference type="EMBL" id="MBO8428194.1"/>
    </source>
</evidence>
<dbReference type="PANTHER" id="PTHR10093">
    <property type="entry name" value="IRON-SULFUR CLUSTER ASSEMBLY ENZYME NIFU HOMOLOG"/>
    <property type="match status" value="1"/>
</dbReference>
<dbReference type="InterPro" id="IPR002871">
    <property type="entry name" value="NIF_FeS_clus_asmbl_NifU_N"/>
</dbReference>